<keyword evidence="1" id="KW-0812">Transmembrane</keyword>
<accession>A0A8I0AER6</accession>
<dbReference type="Proteomes" id="UP000662088">
    <property type="component" value="Unassembled WGS sequence"/>
</dbReference>
<evidence type="ECO:0000313" key="3">
    <source>
        <dbReference type="Proteomes" id="UP000662088"/>
    </source>
</evidence>
<feature type="transmembrane region" description="Helical" evidence="1">
    <location>
        <begin position="23"/>
        <end position="40"/>
    </location>
</feature>
<dbReference type="EMBL" id="JACOOQ010000017">
    <property type="protein sequence ID" value="MBC5640777.1"/>
    <property type="molecule type" value="Genomic_DNA"/>
</dbReference>
<evidence type="ECO:0000313" key="2">
    <source>
        <dbReference type="EMBL" id="MBC5640777.1"/>
    </source>
</evidence>
<sequence length="57" mass="6305">MAIKLIVHVMLMFVPKVSMDSSYTLNIAVYSVVFLGYAICRVIKAVSAKNGELVKEL</sequence>
<keyword evidence="1" id="KW-1133">Transmembrane helix</keyword>
<proteinExistence type="predicted"/>
<name>A0A8I0AER6_9CLOT</name>
<protein>
    <submittedName>
        <fullName evidence="2">Uncharacterized protein</fullName>
    </submittedName>
</protein>
<evidence type="ECO:0000256" key="1">
    <source>
        <dbReference type="SAM" id="Phobius"/>
    </source>
</evidence>
<reference evidence="2" key="1">
    <citation type="submission" date="2020-08" db="EMBL/GenBank/DDBJ databases">
        <title>Genome public.</title>
        <authorList>
            <person name="Liu C."/>
            <person name="Sun Q."/>
        </authorList>
    </citation>
    <scope>NUCLEOTIDE SEQUENCE</scope>
    <source>
        <strain evidence="2">NSJ-42</strain>
    </source>
</reference>
<keyword evidence="3" id="KW-1185">Reference proteome</keyword>
<dbReference type="AlphaFoldDB" id="A0A8I0AER6"/>
<organism evidence="2 3">
    <name type="scientific">Clostridium lentum</name>
    <dbReference type="NCBI Taxonomy" id="2763037"/>
    <lineage>
        <taxon>Bacteria</taxon>
        <taxon>Bacillati</taxon>
        <taxon>Bacillota</taxon>
        <taxon>Clostridia</taxon>
        <taxon>Eubacteriales</taxon>
        <taxon>Clostridiaceae</taxon>
        <taxon>Clostridium</taxon>
    </lineage>
</organism>
<gene>
    <name evidence="2" type="ORF">H8R92_10160</name>
</gene>
<comment type="caution">
    <text evidence="2">The sequence shown here is derived from an EMBL/GenBank/DDBJ whole genome shotgun (WGS) entry which is preliminary data.</text>
</comment>
<dbReference type="RefSeq" id="WP_186835394.1">
    <property type="nucleotide sequence ID" value="NZ_JACOOQ010000017.1"/>
</dbReference>
<keyword evidence="1" id="KW-0472">Membrane</keyword>